<evidence type="ECO:0000313" key="2">
    <source>
        <dbReference type="Proteomes" id="UP001066276"/>
    </source>
</evidence>
<sequence length="99" mass="10171">MRGGGARLIRRTGSSLRQRVAALGRGSSINMAAGAGRGKAASVVSACLQSAMSAVPSRGWLVACGASARAYKRACTLQKVTKKAPLAVESGGERSEEFF</sequence>
<proteinExistence type="predicted"/>
<reference evidence="1" key="1">
    <citation type="journal article" date="2022" name="bioRxiv">
        <title>Sequencing and chromosome-scale assembly of the giantPleurodeles waltlgenome.</title>
        <authorList>
            <person name="Brown T."/>
            <person name="Elewa A."/>
            <person name="Iarovenko S."/>
            <person name="Subramanian E."/>
            <person name="Araus A.J."/>
            <person name="Petzold A."/>
            <person name="Susuki M."/>
            <person name="Suzuki K.-i.T."/>
            <person name="Hayashi T."/>
            <person name="Toyoda A."/>
            <person name="Oliveira C."/>
            <person name="Osipova E."/>
            <person name="Leigh N.D."/>
            <person name="Simon A."/>
            <person name="Yun M.H."/>
        </authorList>
    </citation>
    <scope>NUCLEOTIDE SEQUENCE</scope>
    <source>
        <strain evidence="1">20211129_DDA</strain>
        <tissue evidence="1">Liver</tissue>
    </source>
</reference>
<evidence type="ECO:0000313" key="1">
    <source>
        <dbReference type="EMBL" id="KAJ1138373.1"/>
    </source>
</evidence>
<dbReference type="Proteomes" id="UP001066276">
    <property type="component" value="Chromosome 6"/>
</dbReference>
<dbReference type="AlphaFoldDB" id="A0AAV7QJ67"/>
<accession>A0AAV7QJ67</accession>
<keyword evidence="2" id="KW-1185">Reference proteome</keyword>
<organism evidence="1 2">
    <name type="scientific">Pleurodeles waltl</name>
    <name type="common">Iberian ribbed newt</name>
    <dbReference type="NCBI Taxonomy" id="8319"/>
    <lineage>
        <taxon>Eukaryota</taxon>
        <taxon>Metazoa</taxon>
        <taxon>Chordata</taxon>
        <taxon>Craniata</taxon>
        <taxon>Vertebrata</taxon>
        <taxon>Euteleostomi</taxon>
        <taxon>Amphibia</taxon>
        <taxon>Batrachia</taxon>
        <taxon>Caudata</taxon>
        <taxon>Salamandroidea</taxon>
        <taxon>Salamandridae</taxon>
        <taxon>Pleurodelinae</taxon>
        <taxon>Pleurodeles</taxon>
    </lineage>
</organism>
<dbReference type="EMBL" id="JANPWB010000010">
    <property type="protein sequence ID" value="KAJ1138373.1"/>
    <property type="molecule type" value="Genomic_DNA"/>
</dbReference>
<protein>
    <submittedName>
        <fullName evidence="1">Uncharacterized protein</fullName>
    </submittedName>
</protein>
<gene>
    <name evidence="1" type="ORF">NDU88_004760</name>
</gene>
<name>A0AAV7QJ67_PLEWA</name>
<comment type="caution">
    <text evidence="1">The sequence shown here is derived from an EMBL/GenBank/DDBJ whole genome shotgun (WGS) entry which is preliminary data.</text>
</comment>